<accession>Q6ILY0</accession>
<protein>
    <submittedName>
        <fullName evidence="1">HDC08134</fullName>
    </submittedName>
</protein>
<name>Q6ILY0_DROME</name>
<reference evidence="1" key="1">
    <citation type="journal article" date="2003" name="Genome Biol.">
        <title>An integrated gene annotation and transcriptional profiling approach towards the full gene content of the Drosophila genome.</title>
        <authorList>
            <person name="Hild M."/>
            <person name="Beckmann B."/>
            <person name="Haas S.A."/>
            <person name="Koch B."/>
            <person name="Solovyev V."/>
            <person name="Busold C."/>
            <person name="Fellenberg K."/>
            <person name="Boutros M."/>
            <person name="Vingron M."/>
            <person name="Sauer F."/>
            <person name="Hoheisel J.D."/>
            <person name="Paro R."/>
        </authorList>
    </citation>
    <scope>NUCLEOTIDE SEQUENCE</scope>
</reference>
<dbReference type="EMBL" id="BK001886">
    <property type="protein sequence ID" value="DAA02732.1"/>
    <property type="molecule type" value="Genomic_DNA"/>
</dbReference>
<evidence type="ECO:0000313" key="1">
    <source>
        <dbReference type="EMBL" id="DAA02732.1"/>
    </source>
</evidence>
<dbReference type="AlphaFoldDB" id="Q6ILY0"/>
<proteinExistence type="predicted"/>
<sequence>MASASSDSASSVVPCRECRNGCGGSAGLQRRQLEAAGKWVPAAPQTDSCDSADTCYVWHDK</sequence>
<organism evidence="1">
    <name type="scientific">Drosophila melanogaster</name>
    <name type="common">Fruit fly</name>
    <dbReference type="NCBI Taxonomy" id="7227"/>
    <lineage>
        <taxon>Eukaryota</taxon>
        <taxon>Metazoa</taxon>
        <taxon>Ecdysozoa</taxon>
        <taxon>Arthropoda</taxon>
        <taxon>Hexapoda</taxon>
        <taxon>Insecta</taxon>
        <taxon>Pterygota</taxon>
        <taxon>Neoptera</taxon>
        <taxon>Endopterygota</taxon>
        <taxon>Diptera</taxon>
        <taxon>Brachycera</taxon>
        <taxon>Muscomorpha</taxon>
        <taxon>Ephydroidea</taxon>
        <taxon>Drosophilidae</taxon>
        <taxon>Drosophila</taxon>
        <taxon>Sophophora</taxon>
    </lineage>
</organism>
<gene>
    <name evidence="1" type="ORF">HDC08134</name>
</gene>